<dbReference type="PANTHER" id="PTHR32309">
    <property type="entry name" value="TYROSINE-PROTEIN KINASE"/>
    <property type="match status" value="1"/>
</dbReference>
<sequence length="454" mass="50678">MSSSFRVPPVPPSREFDVVELSQAIWKERKLILSVAIFASLLSAVYAFMATPEYRVTSVLRPSAINELDALNRSEIYRLPPDEALTKVGASLESFETRLGFFRENQKLFKSFEQPGRTLEQSFEAFNRNSIKLVSSDSKKADSLNAYIQLEMDYPKGVDGVAILNGLVDYAIIRERNQIAADLDVIVKNRLEEIKGKLDAARSGYNTDKEAKIALLTEADSLRRAQLQDELKALRMQLKTQRADRMAQLSEAIGIAKTLGIRKPSTPSSLGEGERGGAVSVMRTEINNQQVPLYFMGVEALEAERAALSQRKSDDFTEQRIAQIAKELQLLQSNRQVEVLNQRKNEDLFLEGVEPMRTEIARLRNLNMGMGKLQLVAIDKQAVEPVGPIKPNKLLIVVLGAFLGVFLGIVIAVCRHFLQSRSSQDERSIAFSFPVVEGTLDHDNAERALLGAKR</sequence>
<name>A0AAJ3H6L9_9PSED</name>
<dbReference type="Pfam" id="PF02706">
    <property type="entry name" value="Wzz"/>
    <property type="match status" value="1"/>
</dbReference>
<organism evidence="9 10">
    <name type="scientific">Pseudomonas yamanorum</name>
    <dbReference type="NCBI Taxonomy" id="515393"/>
    <lineage>
        <taxon>Bacteria</taxon>
        <taxon>Pseudomonadati</taxon>
        <taxon>Pseudomonadota</taxon>
        <taxon>Gammaproteobacteria</taxon>
        <taxon>Pseudomonadales</taxon>
        <taxon>Pseudomonadaceae</taxon>
        <taxon>Pseudomonas</taxon>
    </lineage>
</organism>
<evidence type="ECO:0000256" key="6">
    <source>
        <dbReference type="SAM" id="Phobius"/>
    </source>
</evidence>
<evidence type="ECO:0000313" key="9">
    <source>
        <dbReference type="EMBL" id="NWD44372.1"/>
    </source>
</evidence>
<evidence type="ECO:0000259" key="8">
    <source>
        <dbReference type="Pfam" id="PF13807"/>
    </source>
</evidence>
<evidence type="ECO:0000256" key="5">
    <source>
        <dbReference type="ARBA" id="ARBA00023136"/>
    </source>
</evidence>
<evidence type="ECO:0000256" key="2">
    <source>
        <dbReference type="ARBA" id="ARBA00022475"/>
    </source>
</evidence>
<dbReference type="PANTHER" id="PTHR32309:SF13">
    <property type="entry name" value="FERRIC ENTEROBACTIN TRANSPORT PROTEIN FEPE"/>
    <property type="match status" value="1"/>
</dbReference>
<dbReference type="EMBL" id="JACAQR010000030">
    <property type="protein sequence ID" value="NWD44372.1"/>
    <property type="molecule type" value="Genomic_DNA"/>
</dbReference>
<dbReference type="InterPro" id="IPR050445">
    <property type="entry name" value="Bact_polysacc_biosynth/exp"/>
</dbReference>
<dbReference type="Proteomes" id="UP000546584">
    <property type="component" value="Unassembled WGS sequence"/>
</dbReference>
<dbReference type="AlphaFoldDB" id="A0AAJ3H6L9"/>
<keyword evidence="4 6" id="KW-1133">Transmembrane helix</keyword>
<evidence type="ECO:0000256" key="1">
    <source>
        <dbReference type="ARBA" id="ARBA00004651"/>
    </source>
</evidence>
<reference evidence="9 10" key="1">
    <citation type="submission" date="2020-04" db="EMBL/GenBank/DDBJ databases">
        <title>Molecular characterization of pseudomonads from Agaricus bisporus reveal novel blotch 2 pathogens in Western Europe.</title>
        <authorList>
            <person name="Taparia T."/>
            <person name="Krijger M."/>
            <person name="Haynes E."/>
            <person name="Elpinstone J.G."/>
            <person name="Noble R."/>
            <person name="Van Der Wolf J."/>
        </authorList>
    </citation>
    <scope>NUCLEOTIDE SEQUENCE [LARGE SCALE GENOMIC DNA]</scope>
    <source>
        <strain evidence="9 10">IPO3753</strain>
    </source>
</reference>
<feature type="domain" description="Tyrosine-protein kinase G-rich" evidence="8">
    <location>
        <begin position="377"/>
        <end position="416"/>
    </location>
</feature>
<dbReference type="GO" id="GO:0005886">
    <property type="term" value="C:plasma membrane"/>
    <property type="evidence" value="ECO:0007669"/>
    <property type="project" value="UniProtKB-SubCell"/>
</dbReference>
<dbReference type="InterPro" id="IPR032807">
    <property type="entry name" value="GNVR"/>
</dbReference>
<dbReference type="SUPFAM" id="SSF160355">
    <property type="entry name" value="Bacterial polysaccharide co-polymerase-like"/>
    <property type="match status" value="2"/>
</dbReference>
<keyword evidence="2" id="KW-1003">Cell membrane</keyword>
<evidence type="ECO:0000256" key="4">
    <source>
        <dbReference type="ARBA" id="ARBA00022989"/>
    </source>
</evidence>
<comment type="subcellular location">
    <subcellularLocation>
        <location evidence="1">Cell membrane</location>
        <topology evidence="1">Multi-pass membrane protein</topology>
    </subcellularLocation>
</comment>
<dbReference type="RefSeq" id="WP_177026795.1">
    <property type="nucleotide sequence ID" value="NZ_JACAQR010000030.1"/>
</dbReference>
<evidence type="ECO:0000256" key="3">
    <source>
        <dbReference type="ARBA" id="ARBA00022692"/>
    </source>
</evidence>
<evidence type="ECO:0000313" key="10">
    <source>
        <dbReference type="Proteomes" id="UP000546584"/>
    </source>
</evidence>
<keyword evidence="5 6" id="KW-0472">Membrane</keyword>
<accession>A0AAJ3H6L9</accession>
<feature type="transmembrane region" description="Helical" evidence="6">
    <location>
        <begin position="31"/>
        <end position="49"/>
    </location>
</feature>
<protein>
    <submittedName>
        <fullName evidence="9">Chain-length determining protein</fullName>
    </submittedName>
</protein>
<feature type="transmembrane region" description="Helical" evidence="6">
    <location>
        <begin position="394"/>
        <end position="418"/>
    </location>
</feature>
<dbReference type="InterPro" id="IPR003856">
    <property type="entry name" value="LPS_length_determ_N"/>
</dbReference>
<comment type="caution">
    <text evidence="9">The sequence shown here is derived from an EMBL/GenBank/DDBJ whole genome shotgun (WGS) entry which is preliminary data.</text>
</comment>
<keyword evidence="3 6" id="KW-0812">Transmembrane</keyword>
<feature type="domain" description="Polysaccharide chain length determinant N-terminal" evidence="7">
    <location>
        <begin position="15"/>
        <end position="72"/>
    </location>
</feature>
<evidence type="ECO:0000259" key="7">
    <source>
        <dbReference type="Pfam" id="PF02706"/>
    </source>
</evidence>
<proteinExistence type="predicted"/>
<gene>
    <name evidence="9" type="ORF">HX826_21055</name>
</gene>
<dbReference type="Gene3D" id="3.30.1890.10">
    <property type="entry name" value="FepE-like"/>
    <property type="match status" value="2"/>
</dbReference>
<dbReference type="GO" id="GO:0004713">
    <property type="term" value="F:protein tyrosine kinase activity"/>
    <property type="evidence" value="ECO:0007669"/>
    <property type="project" value="TreeGrafter"/>
</dbReference>
<dbReference type="Pfam" id="PF13807">
    <property type="entry name" value="GNVR"/>
    <property type="match status" value="1"/>
</dbReference>